<dbReference type="InterPro" id="IPR023393">
    <property type="entry name" value="START-like_dom_sf"/>
</dbReference>
<dbReference type="Proteomes" id="UP000293342">
    <property type="component" value="Unassembled WGS sequence"/>
</dbReference>
<evidence type="ECO:0000313" key="4">
    <source>
        <dbReference type="Proteomes" id="UP000293342"/>
    </source>
</evidence>
<evidence type="ECO:0000256" key="1">
    <source>
        <dbReference type="ARBA" id="ARBA00006817"/>
    </source>
</evidence>
<evidence type="ECO:0000259" key="2">
    <source>
        <dbReference type="Pfam" id="PF08327"/>
    </source>
</evidence>
<comment type="similarity">
    <text evidence="1">Belongs to the AHA1 family.</text>
</comment>
<organism evidence="3 4">
    <name type="scientific">Kribbella capetownensis</name>
    <dbReference type="NCBI Taxonomy" id="1572659"/>
    <lineage>
        <taxon>Bacteria</taxon>
        <taxon>Bacillati</taxon>
        <taxon>Actinomycetota</taxon>
        <taxon>Actinomycetes</taxon>
        <taxon>Propionibacteriales</taxon>
        <taxon>Kribbellaceae</taxon>
        <taxon>Kribbella</taxon>
    </lineage>
</organism>
<comment type="caution">
    <text evidence="3">The sequence shown here is derived from an EMBL/GenBank/DDBJ whole genome shotgun (WGS) entry which is preliminary data.</text>
</comment>
<sequence length="147" mass="16313">MTAHQTFTVRHVLEVPPAQVFWAFADPAAKAAWSLGPADWKPHYELDLRVGGHEIFSGGPPGGEVHTIEARYLDVVADERIIYAYDVRVDDTRAVAALATIQFTPTPPGTTITWTEQAAFLHDGDHSLFQRHLRNVVRSLARYLAPA</sequence>
<gene>
    <name evidence="3" type="ORF">E0H75_03170</name>
</gene>
<dbReference type="EMBL" id="SJKD01000001">
    <property type="protein sequence ID" value="TCC52765.1"/>
    <property type="molecule type" value="Genomic_DNA"/>
</dbReference>
<dbReference type="Pfam" id="PF08327">
    <property type="entry name" value="AHSA1"/>
    <property type="match status" value="1"/>
</dbReference>
<name>A0A4R0KBP0_9ACTN</name>
<dbReference type="AlphaFoldDB" id="A0A4R0KBP0"/>
<dbReference type="RefSeq" id="WP_131511498.1">
    <property type="nucleotide sequence ID" value="NZ_SJKD01000001.1"/>
</dbReference>
<proteinExistence type="inferred from homology"/>
<dbReference type="SUPFAM" id="SSF55961">
    <property type="entry name" value="Bet v1-like"/>
    <property type="match status" value="1"/>
</dbReference>
<reference evidence="3 4" key="1">
    <citation type="submission" date="2019-02" db="EMBL/GenBank/DDBJ databases">
        <title>Kribbella capetownensis sp. nov. and Kribbella speibonae sp. nov., isolated from soil.</title>
        <authorList>
            <person name="Curtis S.M."/>
            <person name="Norton I."/>
            <person name="Everest G.J."/>
            <person name="Meyers P.R."/>
        </authorList>
    </citation>
    <scope>NUCLEOTIDE SEQUENCE [LARGE SCALE GENOMIC DNA]</scope>
    <source>
        <strain evidence="3 4">YM53</strain>
    </source>
</reference>
<feature type="domain" description="Activator of Hsp90 ATPase homologue 1/2-like C-terminal" evidence="2">
    <location>
        <begin position="15"/>
        <end position="144"/>
    </location>
</feature>
<keyword evidence="4" id="KW-1185">Reference proteome</keyword>
<accession>A0A4R0KBP0</accession>
<dbReference type="InterPro" id="IPR013538">
    <property type="entry name" value="ASHA1/2-like_C"/>
</dbReference>
<dbReference type="Gene3D" id="3.30.530.20">
    <property type="match status" value="1"/>
</dbReference>
<evidence type="ECO:0000313" key="3">
    <source>
        <dbReference type="EMBL" id="TCC52765.1"/>
    </source>
</evidence>
<dbReference type="OrthoDB" id="3365660at2"/>
<protein>
    <submittedName>
        <fullName evidence="3">Polyketide cyclase</fullName>
    </submittedName>
</protein>